<dbReference type="EnsemblProtists" id="HpaT811034">
    <property type="protein sequence ID" value="HpaP811034"/>
    <property type="gene ID" value="HpaG811034"/>
</dbReference>
<evidence type="ECO:0000313" key="2">
    <source>
        <dbReference type="Proteomes" id="UP000011713"/>
    </source>
</evidence>
<protein>
    <submittedName>
        <fullName evidence="1">Uncharacterized protein</fullName>
    </submittedName>
</protein>
<organism evidence="1 2">
    <name type="scientific">Hyaloperonospora arabidopsidis (strain Emoy2)</name>
    <name type="common">Downy mildew agent</name>
    <name type="synonym">Peronospora arabidopsidis</name>
    <dbReference type="NCBI Taxonomy" id="559515"/>
    <lineage>
        <taxon>Eukaryota</taxon>
        <taxon>Sar</taxon>
        <taxon>Stramenopiles</taxon>
        <taxon>Oomycota</taxon>
        <taxon>Peronosporomycetes</taxon>
        <taxon>Peronosporales</taxon>
        <taxon>Peronosporaceae</taxon>
        <taxon>Hyaloperonospora</taxon>
    </lineage>
</organism>
<dbReference type="InParanoid" id="M4BWY3"/>
<reference evidence="2" key="1">
    <citation type="journal article" date="2010" name="Science">
        <title>Signatures of adaptation to obligate biotrophy in the Hyaloperonospora arabidopsidis genome.</title>
        <authorList>
            <person name="Baxter L."/>
            <person name="Tripathy S."/>
            <person name="Ishaque N."/>
            <person name="Boot N."/>
            <person name="Cabral A."/>
            <person name="Kemen E."/>
            <person name="Thines M."/>
            <person name="Ah-Fong A."/>
            <person name="Anderson R."/>
            <person name="Badejoko W."/>
            <person name="Bittner-Eddy P."/>
            <person name="Boore J.L."/>
            <person name="Chibucos M.C."/>
            <person name="Coates M."/>
            <person name="Dehal P."/>
            <person name="Delehaunty K."/>
            <person name="Dong S."/>
            <person name="Downton P."/>
            <person name="Dumas B."/>
            <person name="Fabro G."/>
            <person name="Fronick C."/>
            <person name="Fuerstenberg S.I."/>
            <person name="Fulton L."/>
            <person name="Gaulin E."/>
            <person name="Govers F."/>
            <person name="Hughes L."/>
            <person name="Humphray S."/>
            <person name="Jiang R.H."/>
            <person name="Judelson H."/>
            <person name="Kamoun S."/>
            <person name="Kyung K."/>
            <person name="Meijer H."/>
            <person name="Minx P."/>
            <person name="Morris P."/>
            <person name="Nelson J."/>
            <person name="Phuntumart V."/>
            <person name="Qutob D."/>
            <person name="Rehmany A."/>
            <person name="Rougon-Cardoso A."/>
            <person name="Ryden P."/>
            <person name="Torto-Alalibo T."/>
            <person name="Studholme D."/>
            <person name="Wang Y."/>
            <person name="Win J."/>
            <person name="Wood J."/>
            <person name="Clifton S.W."/>
            <person name="Rogers J."/>
            <person name="Van den Ackerveken G."/>
            <person name="Jones J.D."/>
            <person name="McDowell J.M."/>
            <person name="Beynon J."/>
            <person name="Tyler B.M."/>
        </authorList>
    </citation>
    <scope>NUCLEOTIDE SEQUENCE [LARGE SCALE GENOMIC DNA]</scope>
    <source>
        <strain evidence="2">Emoy2</strain>
    </source>
</reference>
<proteinExistence type="predicted"/>
<accession>M4BWY3</accession>
<dbReference type="eggNOG" id="ENOG502SK88">
    <property type="taxonomic scope" value="Eukaryota"/>
</dbReference>
<reference evidence="1" key="2">
    <citation type="submission" date="2015-06" db="UniProtKB">
        <authorList>
            <consortium name="EnsemblProtists"/>
        </authorList>
    </citation>
    <scope>IDENTIFICATION</scope>
    <source>
        <strain evidence="1">Emoy2</strain>
    </source>
</reference>
<sequence>MQKIEESTPDVATLIYVLNSLGTDRGTTFFCSSNPHRKPAGMVEAHWKEIHVDVASGTTRCQFCDVNTYSMIEVPLNPQFRKVEYEFLMRQHCRDVYQPLKTFMTLHLHHVRYVRFPRGLSKASDSAQGNEWINVIAGFTLGGILCGVFLTDVRLPRVWAADRLAPGAYPFDESTIDRTRLRIAYLQANHHVRGVSTS</sequence>
<dbReference type="EMBL" id="JH598010">
    <property type="status" value="NOT_ANNOTATED_CDS"/>
    <property type="molecule type" value="Genomic_DNA"/>
</dbReference>
<dbReference type="Proteomes" id="UP000011713">
    <property type="component" value="Unassembled WGS sequence"/>
</dbReference>
<dbReference type="HOGENOM" id="CLU_103565_0_0_1"/>
<dbReference type="AlphaFoldDB" id="M4BWY3"/>
<keyword evidence="2" id="KW-1185">Reference proteome</keyword>
<dbReference type="VEuPathDB" id="FungiDB:HpaG811034"/>
<name>M4BWY3_HYAAE</name>
<evidence type="ECO:0000313" key="1">
    <source>
        <dbReference type="EnsemblProtists" id="HpaP811034"/>
    </source>
</evidence>